<dbReference type="EMBL" id="SOBW01000009">
    <property type="protein sequence ID" value="TDU34468.1"/>
    <property type="molecule type" value="Genomic_DNA"/>
</dbReference>
<reference evidence="2 3" key="1">
    <citation type="submission" date="2019-03" db="EMBL/GenBank/DDBJ databases">
        <title>Genomic Encyclopedia of Archaeal and Bacterial Type Strains, Phase II (KMG-II): from individual species to whole genera.</title>
        <authorList>
            <person name="Goeker M."/>
        </authorList>
    </citation>
    <scope>NUCLEOTIDE SEQUENCE [LARGE SCALE GENOMIC DNA]</scope>
    <source>
        <strain evidence="2 3">DSM 28135</strain>
    </source>
</reference>
<feature type="region of interest" description="Disordered" evidence="1">
    <location>
        <begin position="1"/>
        <end position="58"/>
    </location>
</feature>
<protein>
    <submittedName>
        <fullName evidence="2">Uncharacterized protein</fullName>
    </submittedName>
</protein>
<name>A0A4R7PJB6_9FLAO</name>
<keyword evidence="3" id="KW-1185">Reference proteome</keyword>
<dbReference type="AlphaFoldDB" id="A0A4R7PJB6"/>
<dbReference type="Proteomes" id="UP000294689">
    <property type="component" value="Unassembled WGS sequence"/>
</dbReference>
<gene>
    <name evidence="2" type="ORF">BXY82_2791</name>
</gene>
<sequence length="58" mass="6914">MTYKTDKNEFNPEQDKEVKKGPLKPEHKNQYGKTSDSRKERNMSERVTGENNRKDTNR</sequence>
<evidence type="ECO:0000313" key="2">
    <source>
        <dbReference type="EMBL" id="TDU34468.1"/>
    </source>
</evidence>
<dbReference type="RefSeq" id="WP_166643308.1">
    <property type="nucleotide sequence ID" value="NZ_SOBW01000009.1"/>
</dbReference>
<accession>A0A4R7PJB6</accession>
<evidence type="ECO:0000256" key="1">
    <source>
        <dbReference type="SAM" id="MobiDB-lite"/>
    </source>
</evidence>
<comment type="caution">
    <text evidence="2">The sequence shown here is derived from an EMBL/GenBank/DDBJ whole genome shotgun (WGS) entry which is preliminary data.</text>
</comment>
<organism evidence="2 3">
    <name type="scientific">Gelidibacter sediminis</name>
    <dbReference type="NCBI Taxonomy" id="1608710"/>
    <lineage>
        <taxon>Bacteria</taxon>
        <taxon>Pseudomonadati</taxon>
        <taxon>Bacteroidota</taxon>
        <taxon>Flavobacteriia</taxon>
        <taxon>Flavobacteriales</taxon>
        <taxon>Flavobacteriaceae</taxon>
        <taxon>Gelidibacter</taxon>
    </lineage>
</organism>
<proteinExistence type="predicted"/>
<evidence type="ECO:0000313" key="3">
    <source>
        <dbReference type="Proteomes" id="UP000294689"/>
    </source>
</evidence>